<sequence length="191" mass="20757">MNPAVSNIVIMLVMMQVAKKLDFEDPDVLFYTRVGYISCQVLAFLVYFIVRAKINAKNDLTTLKYVEPANPLSGQSEPKAVVTTVKEYDLNQVNQQIKGVFTGLAMMGFMHLYMKYTNPLLMQSISSLKSALESNIVKIHLFGTPATGDLKRPFKAAPGFLEALTGGAGVQTDKASVESAETAGAGGIKQD</sequence>
<dbReference type="PIRSF" id="PIRSF008756">
    <property type="entry name" value="P_tr_PHO88"/>
    <property type="match status" value="1"/>
</dbReference>
<evidence type="ECO:0000313" key="2">
    <source>
        <dbReference type="EMBL" id="EMG49291.1"/>
    </source>
</evidence>
<name>M3IRX7_CANMX</name>
<dbReference type="PANTHER" id="PTHR28112:SF1">
    <property type="entry name" value="SRP-INDEPENDENT TARGETING PROTEIN 3"/>
    <property type="match status" value="1"/>
</dbReference>
<dbReference type="OMA" id="ITYSEYD"/>
<protein>
    <submittedName>
        <fullName evidence="2">Inorganic phosphate transporter PHO88</fullName>
    </submittedName>
</protein>
<dbReference type="Pfam" id="PF10032">
    <property type="entry name" value="Pho88"/>
    <property type="match status" value="1"/>
</dbReference>
<dbReference type="InterPro" id="IPR012098">
    <property type="entry name" value="SND3_fun"/>
</dbReference>
<evidence type="ECO:0000313" key="3">
    <source>
        <dbReference type="Proteomes" id="UP000011777"/>
    </source>
</evidence>
<dbReference type="GO" id="GO:0005739">
    <property type="term" value="C:mitochondrion"/>
    <property type="evidence" value="ECO:0007669"/>
    <property type="project" value="TreeGrafter"/>
</dbReference>
<keyword evidence="3" id="KW-1185">Reference proteome</keyword>
<dbReference type="PANTHER" id="PTHR28112">
    <property type="entry name" value="SRP-INDEPENDENT TARGETING PROTEIN 3"/>
    <property type="match status" value="1"/>
</dbReference>
<keyword evidence="1" id="KW-0812">Transmembrane</keyword>
<evidence type="ECO:0000256" key="1">
    <source>
        <dbReference type="SAM" id="Phobius"/>
    </source>
</evidence>
<dbReference type="STRING" id="1245528.M3IRX7"/>
<dbReference type="Proteomes" id="UP000011777">
    <property type="component" value="Unassembled WGS sequence"/>
</dbReference>
<keyword evidence="1" id="KW-0472">Membrane</keyword>
<keyword evidence="1" id="KW-1133">Transmembrane helix</keyword>
<dbReference type="HOGENOM" id="CLU_099163_0_0_1"/>
<organism evidence="2 3">
    <name type="scientific">Candida maltosa (strain Xu316)</name>
    <name type="common">Yeast</name>
    <dbReference type="NCBI Taxonomy" id="1245528"/>
    <lineage>
        <taxon>Eukaryota</taxon>
        <taxon>Fungi</taxon>
        <taxon>Dikarya</taxon>
        <taxon>Ascomycota</taxon>
        <taxon>Saccharomycotina</taxon>
        <taxon>Pichiomycetes</taxon>
        <taxon>Debaryomycetaceae</taxon>
        <taxon>Candida/Lodderomyces clade</taxon>
        <taxon>Candida</taxon>
    </lineage>
</organism>
<comment type="caution">
    <text evidence="2">The sequence shown here is derived from an EMBL/GenBank/DDBJ whole genome shotgun (WGS) entry which is preliminary data.</text>
</comment>
<dbReference type="OrthoDB" id="18139at2759"/>
<proteinExistence type="predicted"/>
<dbReference type="GO" id="GO:0045047">
    <property type="term" value="P:protein targeting to ER"/>
    <property type="evidence" value="ECO:0007669"/>
    <property type="project" value="InterPro"/>
</dbReference>
<gene>
    <name evidence="2" type="ORF">G210_0003</name>
</gene>
<dbReference type="GO" id="GO:0005783">
    <property type="term" value="C:endoplasmic reticulum"/>
    <property type="evidence" value="ECO:0007669"/>
    <property type="project" value="InterPro"/>
</dbReference>
<dbReference type="eggNOG" id="KOG4554">
    <property type="taxonomic scope" value="Eukaryota"/>
</dbReference>
<dbReference type="AlphaFoldDB" id="M3IRX7"/>
<feature type="transmembrane region" description="Helical" evidence="1">
    <location>
        <begin position="30"/>
        <end position="50"/>
    </location>
</feature>
<reference evidence="2 3" key="1">
    <citation type="submission" date="2013-02" db="EMBL/GenBank/DDBJ databases">
        <title>Genome sequence of Candida maltosa Xu316, a potential industrial strain for xylitol and ethanol production.</title>
        <authorList>
            <person name="Yu J."/>
            <person name="Wang Q."/>
            <person name="Geng X."/>
            <person name="Bao W."/>
            <person name="He P."/>
            <person name="Cai J."/>
        </authorList>
    </citation>
    <scope>NUCLEOTIDE SEQUENCE [LARGE SCALE GENOMIC DNA]</scope>
    <source>
        <strain evidence="3">Xu316</strain>
    </source>
</reference>
<dbReference type="EMBL" id="AOGT01000761">
    <property type="protein sequence ID" value="EMG49291.1"/>
    <property type="molecule type" value="Genomic_DNA"/>
</dbReference>
<accession>M3IRX7</accession>